<evidence type="ECO:0000313" key="6">
    <source>
        <dbReference type="Proteomes" id="UP000663866"/>
    </source>
</evidence>
<keyword evidence="2" id="KW-0863">Zinc-finger</keyword>
<dbReference type="InterPro" id="IPR001965">
    <property type="entry name" value="Znf_PHD"/>
</dbReference>
<keyword evidence="6" id="KW-1185">Reference proteome</keyword>
<dbReference type="EMBL" id="CAJOBG010054320">
    <property type="protein sequence ID" value="CAF4507742.1"/>
    <property type="molecule type" value="Genomic_DNA"/>
</dbReference>
<keyword evidence="1" id="KW-0479">Metal-binding</keyword>
<proteinExistence type="predicted"/>
<evidence type="ECO:0000256" key="2">
    <source>
        <dbReference type="ARBA" id="ARBA00022771"/>
    </source>
</evidence>
<feature type="non-terminal residue" evidence="5">
    <location>
        <position position="135"/>
    </location>
</feature>
<reference evidence="5" key="1">
    <citation type="submission" date="2021-02" db="EMBL/GenBank/DDBJ databases">
        <authorList>
            <person name="Nowell W R."/>
        </authorList>
    </citation>
    <scope>NUCLEOTIDE SEQUENCE</scope>
</reference>
<dbReference type="GO" id="GO:0061630">
    <property type="term" value="F:ubiquitin protein ligase activity"/>
    <property type="evidence" value="ECO:0007669"/>
    <property type="project" value="InterPro"/>
</dbReference>
<dbReference type="Gene3D" id="3.30.40.10">
    <property type="entry name" value="Zinc/RING finger domain, C3HC4 (zinc finger)"/>
    <property type="match status" value="1"/>
</dbReference>
<dbReference type="CDD" id="cd15542">
    <property type="entry name" value="PHD_UBR7"/>
    <property type="match status" value="1"/>
</dbReference>
<keyword evidence="3" id="KW-0862">Zinc</keyword>
<organism evidence="5 6">
    <name type="scientific">Rotaria magnacalcarata</name>
    <dbReference type="NCBI Taxonomy" id="392030"/>
    <lineage>
        <taxon>Eukaryota</taxon>
        <taxon>Metazoa</taxon>
        <taxon>Spiralia</taxon>
        <taxon>Gnathifera</taxon>
        <taxon>Rotifera</taxon>
        <taxon>Eurotatoria</taxon>
        <taxon>Bdelloidea</taxon>
        <taxon>Philodinida</taxon>
        <taxon>Philodinidae</taxon>
        <taxon>Rotaria</taxon>
    </lineage>
</organism>
<dbReference type="InterPro" id="IPR011011">
    <property type="entry name" value="Znf_FYVE_PHD"/>
</dbReference>
<evidence type="ECO:0000256" key="3">
    <source>
        <dbReference type="ARBA" id="ARBA00022833"/>
    </source>
</evidence>
<feature type="domain" description="Zinc finger PHD-type" evidence="4">
    <location>
        <begin position="19"/>
        <end position="76"/>
    </location>
</feature>
<dbReference type="GO" id="GO:0005737">
    <property type="term" value="C:cytoplasm"/>
    <property type="evidence" value="ECO:0007669"/>
    <property type="project" value="TreeGrafter"/>
</dbReference>
<feature type="non-terminal residue" evidence="5">
    <location>
        <position position="1"/>
    </location>
</feature>
<name>A0A820VV74_9BILA</name>
<dbReference type="GO" id="GO:0008270">
    <property type="term" value="F:zinc ion binding"/>
    <property type="evidence" value="ECO:0007669"/>
    <property type="project" value="UniProtKB-KW"/>
</dbReference>
<dbReference type="SMART" id="SM00249">
    <property type="entry name" value="PHD"/>
    <property type="match status" value="1"/>
</dbReference>
<protein>
    <recommendedName>
        <fullName evidence="4">Zinc finger PHD-type domain-containing protein</fullName>
    </recommendedName>
</protein>
<dbReference type="Proteomes" id="UP000663866">
    <property type="component" value="Unassembled WGS sequence"/>
</dbReference>
<sequence length="135" mass="15360">NKDSTNAANKYDDNFRGLYCTCKRPYPDKESTTGDDDAMIQCMICEDWFHSQHLGVPLPMEENEADQSDMICQGCVLKYPFLIHYDESLAITSSPVEDNTAASNSPSCLLVSNNNNSQELHTIFLRDGWRKRLCR</sequence>
<dbReference type="PANTHER" id="PTHR13513:SF9">
    <property type="entry name" value="E3 UBIQUITIN-PROTEIN LIGASE UBR7-RELATED"/>
    <property type="match status" value="1"/>
</dbReference>
<dbReference type="InterPro" id="IPR040204">
    <property type="entry name" value="UBR7"/>
</dbReference>
<dbReference type="SUPFAM" id="SSF57903">
    <property type="entry name" value="FYVE/PHD zinc finger"/>
    <property type="match status" value="1"/>
</dbReference>
<comment type="caution">
    <text evidence="5">The sequence shown here is derived from an EMBL/GenBank/DDBJ whole genome shotgun (WGS) entry which is preliminary data.</text>
</comment>
<evidence type="ECO:0000256" key="1">
    <source>
        <dbReference type="ARBA" id="ARBA00022723"/>
    </source>
</evidence>
<accession>A0A820VV74</accession>
<dbReference type="PANTHER" id="PTHR13513">
    <property type="entry name" value="E3 UBIQUITIN-PROTEIN LIGASE UBR7"/>
    <property type="match status" value="1"/>
</dbReference>
<evidence type="ECO:0000313" key="5">
    <source>
        <dbReference type="EMBL" id="CAF4507742.1"/>
    </source>
</evidence>
<gene>
    <name evidence="5" type="ORF">OVN521_LOCUS41139</name>
</gene>
<dbReference type="AlphaFoldDB" id="A0A820VV74"/>
<dbReference type="InterPro" id="IPR013083">
    <property type="entry name" value="Znf_RING/FYVE/PHD"/>
</dbReference>
<evidence type="ECO:0000259" key="4">
    <source>
        <dbReference type="SMART" id="SM00249"/>
    </source>
</evidence>